<gene>
    <name evidence="1" type="ORF">NF556_05270</name>
</gene>
<keyword evidence="2" id="KW-1185">Reference proteome</keyword>
<evidence type="ECO:0000313" key="2">
    <source>
        <dbReference type="Proteomes" id="UP001056455"/>
    </source>
</evidence>
<dbReference type="InterPro" id="IPR003448">
    <property type="entry name" value="Mopterin_biosynth_MoaE"/>
</dbReference>
<name>A0ABY4YY76_9MICO</name>
<dbReference type="PANTHER" id="PTHR23404">
    <property type="entry name" value="MOLYBDOPTERIN SYNTHASE RELATED"/>
    <property type="match status" value="1"/>
</dbReference>
<dbReference type="CDD" id="cd00756">
    <property type="entry name" value="MoaE"/>
    <property type="match status" value="1"/>
</dbReference>
<sequence>MSGEQQAVVRVEIVDSGPSVDEVLAQVQHPAAGAVALFVGTVRDHDGGREGVVRLDYSAHPEAEAQLREVAQEVARMPGVERIVAVHRRGELAVGDTAVVCAVSAAHRAEAFEACRTLIEELKSRVPIWKKQQFEGGSTEWVGL</sequence>
<accession>A0ABY4YY76</accession>
<protein>
    <submittedName>
        <fullName evidence="1">Molybdenum cofactor biosynthesis protein MoaE</fullName>
    </submittedName>
</protein>
<evidence type="ECO:0000313" key="1">
    <source>
        <dbReference type="EMBL" id="USQ81057.1"/>
    </source>
</evidence>
<proteinExistence type="predicted"/>
<dbReference type="Proteomes" id="UP001056455">
    <property type="component" value="Chromosome"/>
</dbReference>
<dbReference type="InterPro" id="IPR036563">
    <property type="entry name" value="MoaE_sf"/>
</dbReference>
<dbReference type="RefSeq" id="WP_252594441.1">
    <property type="nucleotide sequence ID" value="NZ_CP099489.1"/>
</dbReference>
<organism evidence="1 2">
    <name type="scientific">Ornithinimicrobium faecis</name>
    <dbReference type="NCBI Taxonomy" id="2934158"/>
    <lineage>
        <taxon>Bacteria</taxon>
        <taxon>Bacillati</taxon>
        <taxon>Actinomycetota</taxon>
        <taxon>Actinomycetes</taxon>
        <taxon>Micrococcales</taxon>
        <taxon>Ornithinimicrobiaceae</taxon>
        <taxon>Ornithinimicrobium</taxon>
    </lineage>
</organism>
<dbReference type="SUPFAM" id="SSF54690">
    <property type="entry name" value="Molybdopterin synthase subunit MoaE"/>
    <property type="match status" value="1"/>
</dbReference>
<dbReference type="Pfam" id="PF02391">
    <property type="entry name" value="MoaE"/>
    <property type="match status" value="1"/>
</dbReference>
<reference evidence="1" key="1">
    <citation type="submission" date="2022-06" db="EMBL/GenBank/DDBJ databases">
        <title>Ornithinimicrobium HY1793.</title>
        <authorList>
            <person name="Huang Y."/>
        </authorList>
    </citation>
    <scope>NUCLEOTIDE SEQUENCE</scope>
    <source>
        <strain evidence="1">HY1793</strain>
    </source>
</reference>
<dbReference type="EMBL" id="CP099489">
    <property type="protein sequence ID" value="USQ81057.1"/>
    <property type="molecule type" value="Genomic_DNA"/>
</dbReference>
<dbReference type="Gene3D" id="3.90.1170.40">
    <property type="entry name" value="Molybdopterin biosynthesis MoaE subunit"/>
    <property type="match status" value="1"/>
</dbReference>